<dbReference type="GO" id="GO:0031349">
    <property type="term" value="P:positive regulation of defense response"/>
    <property type="evidence" value="ECO:0007669"/>
    <property type="project" value="UniProtKB-ARBA"/>
</dbReference>
<dbReference type="PANTHER" id="PTHR23336">
    <property type="entry name" value="ZINC FINGER CW-TYPE COILED-COIL DOMAIN PROTEIN 3"/>
    <property type="match status" value="1"/>
</dbReference>
<keyword evidence="5" id="KW-0255">Endonuclease</keyword>
<evidence type="ECO:0000256" key="1">
    <source>
        <dbReference type="ARBA" id="ARBA00004123"/>
    </source>
</evidence>
<dbReference type="InterPro" id="IPR041006">
    <property type="entry name" value="Morc_S5"/>
</dbReference>
<dbReference type="GO" id="GO:0005524">
    <property type="term" value="F:ATP binding"/>
    <property type="evidence" value="ECO:0007669"/>
    <property type="project" value="UniProtKB-KW"/>
</dbReference>
<proteinExistence type="inferred from homology"/>
<dbReference type="OMA" id="KDIVHHN"/>
<keyword evidence="11" id="KW-0943">RNA-mediated gene silencing</keyword>
<evidence type="ECO:0000256" key="6">
    <source>
        <dbReference type="ARBA" id="ARBA00022763"/>
    </source>
</evidence>
<feature type="region of interest" description="Disordered" evidence="15">
    <location>
        <begin position="55"/>
        <end position="80"/>
    </location>
</feature>
<evidence type="ECO:0000313" key="17">
    <source>
        <dbReference type="EnsemblPlants" id="Kaladp0006s0053.1.v1.1"/>
    </source>
</evidence>
<keyword evidence="6" id="KW-0227">DNA damage</keyword>
<keyword evidence="12" id="KW-0234">DNA repair</keyword>
<evidence type="ECO:0000256" key="11">
    <source>
        <dbReference type="ARBA" id="ARBA00023158"/>
    </source>
</evidence>
<dbReference type="InterPro" id="IPR036890">
    <property type="entry name" value="HATPase_C_sf"/>
</dbReference>
<dbReference type="GO" id="GO:0005634">
    <property type="term" value="C:nucleus"/>
    <property type="evidence" value="ECO:0007669"/>
    <property type="project" value="UniProtKB-SubCell"/>
</dbReference>
<evidence type="ECO:0000256" key="9">
    <source>
        <dbReference type="ARBA" id="ARBA00022853"/>
    </source>
</evidence>
<dbReference type="FunFam" id="3.30.565.10:FF:000075">
    <property type="entry name" value="MORC family CW-type zinc finger protein 4"/>
    <property type="match status" value="1"/>
</dbReference>
<evidence type="ECO:0000256" key="12">
    <source>
        <dbReference type="ARBA" id="ARBA00023204"/>
    </source>
</evidence>
<evidence type="ECO:0000259" key="16">
    <source>
        <dbReference type="Pfam" id="PF17942"/>
    </source>
</evidence>
<dbReference type="InterPro" id="IPR045261">
    <property type="entry name" value="MORC_ATPase"/>
</dbReference>
<evidence type="ECO:0000313" key="18">
    <source>
        <dbReference type="Proteomes" id="UP000594263"/>
    </source>
</evidence>
<dbReference type="GO" id="GO:0004519">
    <property type="term" value="F:endonuclease activity"/>
    <property type="evidence" value="ECO:0007669"/>
    <property type="project" value="UniProtKB-KW"/>
</dbReference>
<protein>
    <recommendedName>
        <fullName evidence="16">Morc S5 domain-containing protein</fullName>
    </recommendedName>
</protein>
<feature type="region of interest" description="Disordered" evidence="15">
    <location>
        <begin position="580"/>
        <end position="680"/>
    </location>
</feature>
<sequence length="791" mass="88912">MAIVKEEPVEVPRLPSSSLSLPPILIDLCSSDSDSDGSDDEEARAYLKQVIRQEEEKERARRIRVSSDGAEEAEAKRRRVEADGVGGSVGVGFLAPLPLPSTPARAPGLAVESREDASVSGSGNSVLTTISGGCKQFWKAGDYEGAPGGGDWNTTSSVGMDHVRVHPKFLHSNATSHKWVLGAFAELLDNALDEVCNGATYVNIDTIPNKKDGSQMLLVEDNGGGMDPDKMRQCMSLGYSAKSKIANTIGQYGNGFKTSTMRLGADVIVFSRCRGKDGKRPTQSIGLLSYTFLTMTGKEDIVVPMLDYERGMGDWRKLMRSTKSDWDRNVETIVHWSPFSTEEDLLRQFNLMTDHGTRVIIYNLWEDDQGQLELDFEADKHDIQIRGVNRDEKNIQMATQYPNSRHFLTYRHSLRSYASILYLKLPAGFRIILRGKDVEHHNIINDMIHPEEVTYRPQPSADGVPRDSNMCAVVTIGFVKDAVYHIDVQGFNVYHKNRLIKPFWRLWNACGSDGRGVIGLLEANFVEPAHDKQGFERTTVLSRLENRLVHMQKQYWSNNCQLIGYAQRRGKKLLQSEEGDFHLRKSSQQKARGTSYGVPSSGRRPDKLEGSPRTLNRKYVNGHVFNGGVSSKMNNGTTPPSKNGMESLSTMPCSSSSDDTDATNIRPNGSSQKPESAYSTHFTNESCTIDQLNEENRLLLERLQEPKDKIISELQKELESEREKNRSLQAQIDEVEEKIEAMNKEQESLIDIFSEERERRDAEEERLRKQLEEASNLVLELNEKMARLVRK</sequence>
<keyword evidence="8" id="KW-0067">ATP-binding</keyword>
<keyword evidence="9" id="KW-0156">Chromatin regulator</keyword>
<evidence type="ECO:0000256" key="13">
    <source>
        <dbReference type="ARBA" id="ARBA00023242"/>
    </source>
</evidence>
<evidence type="ECO:0000256" key="3">
    <source>
        <dbReference type="ARBA" id="ARBA00022722"/>
    </source>
</evidence>
<evidence type="ECO:0000256" key="4">
    <source>
        <dbReference type="ARBA" id="ARBA00022741"/>
    </source>
</evidence>
<dbReference type="PANTHER" id="PTHR23336:SF58">
    <property type="entry name" value="PROTEIN MICRORCHIDIA 4"/>
    <property type="match status" value="1"/>
</dbReference>
<reference evidence="17" key="1">
    <citation type="submission" date="2021-01" db="UniProtKB">
        <authorList>
            <consortium name="EnsemblPlants"/>
        </authorList>
    </citation>
    <scope>IDENTIFICATION</scope>
</reference>
<dbReference type="Gramene" id="Kaladp0006s0053.1.v1.1">
    <property type="protein sequence ID" value="Kaladp0006s0053.1.v1.1"/>
    <property type="gene ID" value="Kaladp0006s0053.v1.1"/>
</dbReference>
<keyword evidence="3" id="KW-0540">Nuclease</keyword>
<evidence type="ECO:0000256" key="5">
    <source>
        <dbReference type="ARBA" id="ARBA00022759"/>
    </source>
</evidence>
<keyword evidence="4" id="KW-0547">Nucleotide-binding</keyword>
<dbReference type="Gene3D" id="3.30.565.10">
    <property type="entry name" value="Histidine kinase-like ATPase, C-terminal domain"/>
    <property type="match status" value="1"/>
</dbReference>
<dbReference type="SUPFAM" id="SSF55874">
    <property type="entry name" value="ATPase domain of HSP90 chaperone/DNA topoisomerase II/histidine kinase"/>
    <property type="match status" value="1"/>
</dbReference>
<organism evidence="17 18">
    <name type="scientific">Kalanchoe fedtschenkoi</name>
    <name type="common">Lavender scallops</name>
    <name type="synonym">South American air plant</name>
    <dbReference type="NCBI Taxonomy" id="63787"/>
    <lineage>
        <taxon>Eukaryota</taxon>
        <taxon>Viridiplantae</taxon>
        <taxon>Streptophyta</taxon>
        <taxon>Embryophyta</taxon>
        <taxon>Tracheophyta</taxon>
        <taxon>Spermatophyta</taxon>
        <taxon>Magnoliopsida</taxon>
        <taxon>eudicotyledons</taxon>
        <taxon>Gunneridae</taxon>
        <taxon>Pentapetalae</taxon>
        <taxon>Saxifragales</taxon>
        <taxon>Crassulaceae</taxon>
        <taxon>Kalanchoe</taxon>
    </lineage>
</organism>
<evidence type="ECO:0000256" key="15">
    <source>
        <dbReference type="SAM" id="MobiDB-lite"/>
    </source>
</evidence>
<accession>A0A7N0RAG1</accession>
<comment type="similarity">
    <text evidence="2">Belongs to the MORC ATPase protein family.</text>
</comment>
<feature type="compositionally biased region" description="Polar residues" evidence="15">
    <location>
        <begin position="628"/>
        <end position="680"/>
    </location>
</feature>
<dbReference type="Pfam" id="PF17942">
    <property type="entry name" value="Morc6_S5"/>
    <property type="match status" value="1"/>
</dbReference>
<evidence type="ECO:0000256" key="2">
    <source>
        <dbReference type="ARBA" id="ARBA00007845"/>
    </source>
</evidence>
<keyword evidence="18" id="KW-1185">Reference proteome</keyword>
<dbReference type="GO" id="GO:0006281">
    <property type="term" value="P:DNA repair"/>
    <property type="evidence" value="ECO:0007669"/>
    <property type="project" value="UniProtKB-KW"/>
</dbReference>
<evidence type="ECO:0000256" key="14">
    <source>
        <dbReference type="SAM" id="Coils"/>
    </source>
</evidence>
<keyword evidence="10 14" id="KW-0175">Coiled coil</keyword>
<dbReference type="Pfam" id="PF13589">
    <property type="entry name" value="HATPase_c_3"/>
    <property type="match status" value="1"/>
</dbReference>
<keyword evidence="13" id="KW-0539">Nucleus</keyword>
<dbReference type="GO" id="GO:0016887">
    <property type="term" value="F:ATP hydrolysis activity"/>
    <property type="evidence" value="ECO:0007669"/>
    <property type="project" value="InterPro"/>
</dbReference>
<evidence type="ECO:0000256" key="7">
    <source>
        <dbReference type="ARBA" id="ARBA00022801"/>
    </source>
</evidence>
<comment type="subcellular location">
    <subcellularLocation>
        <location evidence="1">Nucleus</location>
    </subcellularLocation>
</comment>
<evidence type="ECO:0000256" key="8">
    <source>
        <dbReference type="ARBA" id="ARBA00022840"/>
    </source>
</evidence>
<evidence type="ECO:0000256" key="10">
    <source>
        <dbReference type="ARBA" id="ARBA00023054"/>
    </source>
</evidence>
<dbReference type="AlphaFoldDB" id="A0A7N0RAG1"/>
<name>A0A7N0RAG1_KALFE</name>
<feature type="domain" description="Morc S5" evidence="16">
    <location>
        <begin position="412"/>
        <end position="556"/>
    </location>
</feature>
<feature type="coiled-coil region" evidence="14">
    <location>
        <begin position="689"/>
        <end position="791"/>
    </location>
</feature>
<keyword evidence="7" id="KW-0378">Hydrolase</keyword>
<dbReference type="GO" id="GO:0006325">
    <property type="term" value="P:chromatin organization"/>
    <property type="evidence" value="ECO:0007669"/>
    <property type="project" value="UniProtKB-KW"/>
</dbReference>
<dbReference type="GO" id="GO:0031047">
    <property type="term" value="P:regulatory ncRNA-mediated gene silencing"/>
    <property type="evidence" value="ECO:0007669"/>
    <property type="project" value="UniProtKB-KW"/>
</dbReference>
<dbReference type="Proteomes" id="UP000594263">
    <property type="component" value="Unplaced"/>
</dbReference>
<dbReference type="EnsemblPlants" id="Kaladp0006s0053.1.v1.1">
    <property type="protein sequence ID" value="Kaladp0006s0053.1.v1.1"/>
    <property type="gene ID" value="Kaladp0006s0053.v1.1"/>
</dbReference>